<accession>F4RYU0</accession>
<evidence type="ECO:0000313" key="3">
    <source>
        <dbReference type="Proteomes" id="UP000001072"/>
    </source>
</evidence>
<dbReference type="AlphaFoldDB" id="F4RYU0"/>
<dbReference type="Proteomes" id="UP000001072">
    <property type="component" value="Unassembled WGS sequence"/>
</dbReference>
<dbReference type="KEGG" id="mlr:MELLADRAFT_91374"/>
<dbReference type="HOGENOM" id="CLU_1349221_0_0_1"/>
<evidence type="ECO:0000313" key="2">
    <source>
        <dbReference type="EMBL" id="EGG02446.1"/>
    </source>
</evidence>
<keyword evidence="3" id="KW-1185">Reference proteome</keyword>
<dbReference type="EMBL" id="GL883131">
    <property type="protein sequence ID" value="EGG02446.1"/>
    <property type="molecule type" value="Genomic_DNA"/>
</dbReference>
<sequence length="203" mass="23114">MSRIHPAQFTITAVSTHLSKHCFQYMSTTPGLWDWVDYDIHSSPTRESTTSRMQAFLTGKTVAGLARPKQANGSRVELEKLKANLNQIIREATKASNKPQDIWTWSNCEARLAEQGLKLQYEPSDPVYKIWITNPNSAVTEEKARLVNKDLVTHPVLLTPIPGFVFKYKFGKNNKRKRDAVLKEEDEERLGDVNDNTNESNII</sequence>
<dbReference type="OrthoDB" id="2512140at2759"/>
<gene>
    <name evidence="2" type="ORF">MELLADRAFT_91374</name>
</gene>
<dbReference type="VEuPathDB" id="FungiDB:MELLADRAFT_91374"/>
<organism evidence="3">
    <name type="scientific">Melampsora larici-populina (strain 98AG31 / pathotype 3-4-7)</name>
    <name type="common">Poplar leaf rust fungus</name>
    <dbReference type="NCBI Taxonomy" id="747676"/>
    <lineage>
        <taxon>Eukaryota</taxon>
        <taxon>Fungi</taxon>
        <taxon>Dikarya</taxon>
        <taxon>Basidiomycota</taxon>
        <taxon>Pucciniomycotina</taxon>
        <taxon>Pucciniomycetes</taxon>
        <taxon>Pucciniales</taxon>
        <taxon>Melampsoraceae</taxon>
        <taxon>Melampsora</taxon>
    </lineage>
</organism>
<dbReference type="InParanoid" id="F4RYU0"/>
<protein>
    <submittedName>
        <fullName evidence="2">Uncharacterized protein</fullName>
    </submittedName>
</protein>
<dbReference type="GeneID" id="18935891"/>
<reference evidence="3" key="1">
    <citation type="journal article" date="2011" name="Proc. Natl. Acad. Sci. U.S.A.">
        <title>Obligate biotrophy features unraveled by the genomic analysis of rust fungi.</title>
        <authorList>
            <person name="Duplessis S."/>
            <person name="Cuomo C.A."/>
            <person name="Lin Y.-C."/>
            <person name="Aerts A."/>
            <person name="Tisserant E."/>
            <person name="Veneault-Fourrey C."/>
            <person name="Joly D.L."/>
            <person name="Hacquard S."/>
            <person name="Amselem J."/>
            <person name="Cantarel B.L."/>
            <person name="Chiu R."/>
            <person name="Coutinho P.M."/>
            <person name="Feau N."/>
            <person name="Field M."/>
            <person name="Frey P."/>
            <person name="Gelhaye E."/>
            <person name="Goldberg J."/>
            <person name="Grabherr M.G."/>
            <person name="Kodira C.D."/>
            <person name="Kohler A."/>
            <person name="Kuees U."/>
            <person name="Lindquist E.A."/>
            <person name="Lucas S.M."/>
            <person name="Mago R."/>
            <person name="Mauceli E."/>
            <person name="Morin E."/>
            <person name="Murat C."/>
            <person name="Pangilinan J.L."/>
            <person name="Park R."/>
            <person name="Pearson M."/>
            <person name="Quesneville H."/>
            <person name="Rouhier N."/>
            <person name="Sakthikumar S."/>
            <person name="Salamov A.A."/>
            <person name="Schmutz J."/>
            <person name="Selles B."/>
            <person name="Shapiro H."/>
            <person name="Tanguay P."/>
            <person name="Tuskan G.A."/>
            <person name="Henrissat B."/>
            <person name="Van de Peer Y."/>
            <person name="Rouze P."/>
            <person name="Ellis J.G."/>
            <person name="Dodds P.N."/>
            <person name="Schein J.E."/>
            <person name="Zhong S."/>
            <person name="Hamelin R.C."/>
            <person name="Grigoriev I.V."/>
            <person name="Szabo L.J."/>
            <person name="Martin F."/>
        </authorList>
    </citation>
    <scope>NUCLEOTIDE SEQUENCE [LARGE SCALE GENOMIC DNA]</scope>
    <source>
        <strain evidence="3">98AG31 / pathotype 3-4-7</strain>
    </source>
</reference>
<name>F4RYU0_MELLP</name>
<feature type="coiled-coil region" evidence="1">
    <location>
        <begin position="71"/>
        <end position="98"/>
    </location>
</feature>
<dbReference type="RefSeq" id="XP_007414431.1">
    <property type="nucleotide sequence ID" value="XM_007414369.1"/>
</dbReference>
<proteinExistence type="predicted"/>
<keyword evidence="1" id="KW-0175">Coiled coil</keyword>
<evidence type="ECO:0000256" key="1">
    <source>
        <dbReference type="SAM" id="Coils"/>
    </source>
</evidence>